<proteinExistence type="predicted"/>
<name>A0A6D2ISB9_9BRAS</name>
<dbReference type="Pfam" id="PF13966">
    <property type="entry name" value="zf-RVT"/>
    <property type="match status" value="1"/>
</dbReference>
<gene>
    <name evidence="2" type="ORF">MERR_LOCUS18050</name>
</gene>
<evidence type="ECO:0000313" key="2">
    <source>
        <dbReference type="EMBL" id="CAA7030815.1"/>
    </source>
</evidence>
<dbReference type="InterPro" id="IPR002156">
    <property type="entry name" value="RNaseH_domain"/>
</dbReference>
<evidence type="ECO:0000313" key="3">
    <source>
        <dbReference type="Proteomes" id="UP000467841"/>
    </source>
</evidence>
<dbReference type="InterPro" id="IPR036397">
    <property type="entry name" value="RNaseH_sf"/>
</dbReference>
<dbReference type="PROSITE" id="PS50878">
    <property type="entry name" value="RT_POL"/>
    <property type="match status" value="1"/>
</dbReference>
<dbReference type="InterPro" id="IPR026960">
    <property type="entry name" value="RVT-Znf"/>
</dbReference>
<reference evidence="2" key="1">
    <citation type="submission" date="2020-01" db="EMBL/GenBank/DDBJ databases">
        <authorList>
            <person name="Mishra B."/>
        </authorList>
    </citation>
    <scope>NUCLEOTIDE SEQUENCE [LARGE SCALE GENOMIC DNA]</scope>
</reference>
<dbReference type="InterPro" id="IPR000477">
    <property type="entry name" value="RT_dom"/>
</dbReference>
<dbReference type="GO" id="GO:0004523">
    <property type="term" value="F:RNA-DNA hybrid ribonuclease activity"/>
    <property type="evidence" value="ECO:0007669"/>
    <property type="project" value="InterPro"/>
</dbReference>
<dbReference type="GO" id="GO:0003676">
    <property type="term" value="F:nucleic acid binding"/>
    <property type="evidence" value="ECO:0007669"/>
    <property type="project" value="InterPro"/>
</dbReference>
<dbReference type="CDD" id="cd06222">
    <property type="entry name" value="RNase_H_like"/>
    <property type="match status" value="1"/>
</dbReference>
<evidence type="ECO:0000259" key="1">
    <source>
        <dbReference type="PROSITE" id="PS50878"/>
    </source>
</evidence>
<dbReference type="PANTHER" id="PTHR33116">
    <property type="entry name" value="REVERSE TRANSCRIPTASE ZINC-BINDING DOMAIN-CONTAINING PROTEIN-RELATED-RELATED"/>
    <property type="match status" value="1"/>
</dbReference>
<protein>
    <recommendedName>
        <fullName evidence="1">Reverse transcriptase domain-containing protein</fullName>
    </recommendedName>
</protein>
<dbReference type="PANTHER" id="PTHR33116:SF84">
    <property type="entry name" value="RNA-DIRECTED DNA POLYMERASE"/>
    <property type="match status" value="1"/>
</dbReference>
<dbReference type="AlphaFoldDB" id="A0A6D2ISB9"/>
<accession>A0A6D2ISB9</accession>
<organism evidence="2 3">
    <name type="scientific">Microthlaspi erraticum</name>
    <dbReference type="NCBI Taxonomy" id="1685480"/>
    <lineage>
        <taxon>Eukaryota</taxon>
        <taxon>Viridiplantae</taxon>
        <taxon>Streptophyta</taxon>
        <taxon>Embryophyta</taxon>
        <taxon>Tracheophyta</taxon>
        <taxon>Spermatophyta</taxon>
        <taxon>Magnoliopsida</taxon>
        <taxon>eudicotyledons</taxon>
        <taxon>Gunneridae</taxon>
        <taxon>Pentapetalae</taxon>
        <taxon>rosids</taxon>
        <taxon>malvids</taxon>
        <taxon>Brassicales</taxon>
        <taxon>Brassicaceae</taxon>
        <taxon>Coluteocarpeae</taxon>
        <taxon>Microthlaspi</taxon>
    </lineage>
</organism>
<dbReference type="Pfam" id="PF00078">
    <property type="entry name" value="RVT_1"/>
    <property type="match status" value="1"/>
</dbReference>
<dbReference type="EMBL" id="CACVBM020001098">
    <property type="protein sequence ID" value="CAA7030815.1"/>
    <property type="molecule type" value="Genomic_DNA"/>
</dbReference>
<sequence length="1053" mass="120708">MLILELIAKKLDKILINDKWLLNYPSAYAHFGNPEFSDHSPSCIIFGDRLQTKRHFMVSNFLLHHPDFLPRVAIKWQEMFFAGSAMVKEAHSRLLESQGNLLVNPTHLLAIREKETHKTWHTLSLAEERFLQQRSRVKWLESGDGNTAFFHKMVAQRRSTNQIHYLINSEGRRLDKIGEVKSHCVEYFQDLFGAPTSPLLPASADKISDLTKFRCSDQLKELLKAEVTAADVKFEVFSLPRNKTPGPDGYTGEFYRKSWDIVGHDIIKAVLEFFRSGQMLKQWNCTAISLIPKRVGADKLVDFRPISLCNVVYKIISKILARRLQEVTPSMVTNSQSAFVKGRLLVDNVLLATEMVQGFQNSNITKRGLLKVDLRKAFDCVNWDFILHILLTADFPPLFVNWISQCLTTSSFSISVNGDLCGFFKGTRGLRQGDPLSPSLFVIAMEAYSNLLTSAFDSCSIGYHPLGRNPKITHLAFVDDIVIFFDGKGSSLQGISSTLEDFKQLSGLCMNREKTDLFLAGLNPEESEALNIFGFQKGSLPIRYLGLPLLHRKLRKADYSPLTDKIKAKFNSWTVKGLTFAGRLQLISSVIYSLVNFWFSAFSLPKGCLKDIEKLCNKFLWAGDLTKHTSAKISWKGICLPKSEGGLGLRNFLVWNKVLNLKLVWLLFSNTDSLWVAWTLEHRLKRNFFWTIGEKSTDSWIWKFLISLRPLARNLFTSSVGDGTMINLWYDNWCVHGPLIHFVGENGPRLMGIPVQASLTQAYYSHDWNARSRTRNLKIAVLRSLLQTMQPPSPANGADTFLWGPPDQKSTNFSTKKTWDILRPRQTEKRWFKAVWFKKNVPKHAFNFWATNLDRLPLNVRLAKWGLNVNPVCTICHLHDENRDHRFLHCEFSSQVWTLIMQRLGFHSIPFHNWEELIQWMLSSTRQPKLKFLRNLVCQATIYILWRERNSRNHGDISVTTECMLRQKKLTIVFQTDCSDMVKMVSKPDELPAFATILEELCRCRTEFTSFSIVHIPRTKNTKADKLARSARVLPTDVFCVNSVSPAWIPQLV</sequence>
<feature type="domain" description="Reverse transcriptase" evidence="1">
    <location>
        <begin position="272"/>
        <end position="549"/>
    </location>
</feature>
<comment type="caution">
    <text evidence="2">The sequence shown here is derived from an EMBL/GenBank/DDBJ whole genome shotgun (WGS) entry which is preliminary data.</text>
</comment>
<dbReference type="OrthoDB" id="1110923at2759"/>
<dbReference type="InterPro" id="IPR043502">
    <property type="entry name" value="DNA/RNA_pol_sf"/>
</dbReference>
<keyword evidence="3" id="KW-1185">Reference proteome</keyword>
<dbReference type="Pfam" id="PF13456">
    <property type="entry name" value="RVT_3"/>
    <property type="match status" value="1"/>
</dbReference>
<dbReference type="Gene3D" id="3.30.420.10">
    <property type="entry name" value="Ribonuclease H-like superfamily/Ribonuclease H"/>
    <property type="match status" value="1"/>
</dbReference>
<dbReference type="SUPFAM" id="SSF56672">
    <property type="entry name" value="DNA/RNA polymerases"/>
    <property type="match status" value="1"/>
</dbReference>
<dbReference type="CDD" id="cd01650">
    <property type="entry name" value="RT_nLTR_like"/>
    <property type="match status" value="1"/>
</dbReference>
<dbReference type="Proteomes" id="UP000467841">
    <property type="component" value="Unassembled WGS sequence"/>
</dbReference>
<dbReference type="InterPro" id="IPR044730">
    <property type="entry name" value="RNase_H-like_dom_plant"/>
</dbReference>